<dbReference type="InterPro" id="IPR036770">
    <property type="entry name" value="Ankyrin_rpt-contain_sf"/>
</dbReference>
<accession>A0A8S1ITF9</accession>
<feature type="repeat" description="ANK" evidence="3">
    <location>
        <begin position="74"/>
        <end position="106"/>
    </location>
</feature>
<feature type="repeat" description="ANK" evidence="3">
    <location>
        <begin position="347"/>
        <end position="379"/>
    </location>
</feature>
<dbReference type="PRINTS" id="PR01415">
    <property type="entry name" value="ANKYRIN"/>
</dbReference>
<dbReference type="SMART" id="SM00248">
    <property type="entry name" value="ANK"/>
    <property type="match status" value="13"/>
</dbReference>
<evidence type="ECO:0000313" key="4">
    <source>
        <dbReference type="EMBL" id="CAD7697497.1"/>
    </source>
</evidence>
<keyword evidence="5" id="KW-1185">Reference proteome</keyword>
<proteinExistence type="predicted"/>
<name>A0A8S1ITF9_9CHLO</name>
<evidence type="ECO:0000256" key="1">
    <source>
        <dbReference type="ARBA" id="ARBA00022737"/>
    </source>
</evidence>
<dbReference type="OrthoDB" id="590877at2759"/>
<keyword evidence="1" id="KW-0677">Repeat</keyword>
<dbReference type="EMBL" id="CAJHUC010000668">
    <property type="protein sequence ID" value="CAD7697497.1"/>
    <property type="molecule type" value="Genomic_DNA"/>
</dbReference>
<dbReference type="PROSITE" id="PS50297">
    <property type="entry name" value="ANK_REP_REGION"/>
    <property type="match status" value="8"/>
</dbReference>
<protein>
    <recommendedName>
        <fullName evidence="6">Ankyrin repeat protein</fullName>
    </recommendedName>
</protein>
<feature type="repeat" description="ANK" evidence="3">
    <location>
        <begin position="446"/>
        <end position="479"/>
    </location>
</feature>
<feature type="repeat" description="ANK" evidence="3">
    <location>
        <begin position="107"/>
        <end position="139"/>
    </location>
</feature>
<evidence type="ECO:0000313" key="5">
    <source>
        <dbReference type="Proteomes" id="UP000708148"/>
    </source>
</evidence>
<feature type="repeat" description="ANK" evidence="3">
    <location>
        <begin position="208"/>
        <end position="240"/>
    </location>
</feature>
<reference evidence="4" key="1">
    <citation type="submission" date="2020-12" db="EMBL/GenBank/DDBJ databases">
        <authorList>
            <person name="Iha C."/>
        </authorList>
    </citation>
    <scope>NUCLEOTIDE SEQUENCE</scope>
</reference>
<feature type="repeat" description="ANK" evidence="3">
    <location>
        <begin position="380"/>
        <end position="412"/>
    </location>
</feature>
<sequence>MTQLIAAGADVDTVNGCFWIAELTSISRGKAGADSEIINVDGDTALIIAVREESIESVRVLLDAGAKVDGLDRKRWTPLVHAATLGLERIAELLVERGADVDARTAGSSTPLHEAAAYGSVKLIQLLLDAGADIEAQDFSNGNTPLLTAAWNGQDGALSELIRHGGRTSALAFYDLGALHRAAQFPQNERVMQLLLDEGIRLDKMSEFGATPANEAARYGNKMNVQFLLTEGADPSLHGVPVCGCIDVETDSSERGCPPGHCRTKADVLEVEGLFARHGGNRTLEDAVAAGDLEEVLKFIEDGSNVNGSDPSKDLEPPLHIAAARGLADIVQVLLGEGAYTEARDFVGWTALRLAAFWGHAAAIQALARGGADLNARSRTGHTALYYTSKKGYLESTQVLIDAGANLDIKTNTGGTALMRAAQYGHAGAVRALLDGGADASIVDKYRRNPLHFAATEIGTEQIMRMLIEEGVDVNSTTDLGTPPIAFAAYYGNIGGVRFLLSMGADPAIGFEGGNTMDDPCGCLGVAGLKDKIRCPRGAACQTEGQIAELEELMGRKRTAEAPRSGDPSLPQRDADSVACESLPLVLQQLECTASADPAK</sequence>
<feature type="repeat" description="ANK" evidence="3">
    <location>
        <begin position="41"/>
        <end position="73"/>
    </location>
</feature>
<dbReference type="Gene3D" id="1.25.40.20">
    <property type="entry name" value="Ankyrin repeat-containing domain"/>
    <property type="match status" value="3"/>
</dbReference>
<dbReference type="Pfam" id="PF13637">
    <property type="entry name" value="Ank_4"/>
    <property type="match status" value="1"/>
</dbReference>
<feature type="repeat" description="ANK" evidence="3">
    <location>
        <begin position="413"/>
        <end position="445"/>
    </location>
</feature>
<dbReference type="Pfam" id="PF00023">
    <property type="entry name" value="Ank"/>
    <property type="match status" value="2"/>
</dbReference>
<dbReference type="PROSITE" id="PS50088">
    <property type="entry name" value="ANK_REPEAT"/>
    <property type="match status" value="9"/>
</dbReference>
<dbReference type="AlphaFoldDB" id="A0A8S1ITF9"/>
<evidence type="ECO:0000256" key="2">
    <source>
        <dbReference type="ARBA" id="ARBA00023043"/>
    </source>
</evidence>
<dbReference type="PANTHER" id="PTHR24161:SF121">
    <property type="entry name" value="M-PHASE PHOSPHOPROTEIN 8"/>
    <property type="match status" value="1"/>
</dbReference>
<dbReference type="Proteomes" id="UP000708148">
    <property type="component" value="Unassembled WGS sequence"/>
</dbReference>
<dbReference type="SUPFAM" id="SSF48403">
    <property type="entry name" value="Ankyrin repeat"/>
    <property type="match status" value="2"/>
</dbReference>
<comment type="caution">
    <text evidence="4">The sequence shown here is derived from an EMBL/GenBank/DDBJ whole genome shotgun (WGS) entry which is preliminary data.</text>
</comment>
<dbReference type="PANTHER" id="PTHR24161">
    <property type="entry name" value="ANK_REP_REGION DOMAIN-CONTAINING PROTEIN-RELATED"/>
    <property type="match status" value="1"/>
</dbReference>
<evidence type="ECO:0000256" key="3">
    <source>
        <dbReference type="PROSITE-ProRule" id="PRU00023"/>
    </source>
</evidence>
<feature type="repeat" description="ANK" evidence="3">
    <location>
        <begin position="314"/>
        <end position="346"/>
    </location>
</feature>
<gene>
    <name evidence="4" type="ORF">OSTQU699_LOCUS2858</name>
</gene>
<dbReference type="InterPro" id="IPR002110">
    <property type="entry name" value="Ankyrin_rpt"/>
</dbReference>
<organism evidence="4 5">
    <name type="scientific">Ostreobium quekettii</name>
    <dbReference type="NCBI Taxonomy" id="121088"/>
    <lineage>
        <taxon>Eukaryota</taxon>
        <taxon>Viridiplantae</taxon>
        <taxon>Chlorophyta</taxon>
        <taxon>core chlorophytes</taxon>
        <taxon>Ulvophyceae</taxon>
        <taxon>TCBD clade</taxon>
        <taxon>Bryopsidales</taxon>
        <taxon>Ostreobineae</taxon>
        <taxon>Ostreobiaceae</taxon>
        <taxon>Ostreobium</taxon>
    </lineage>
</organism>
<keyword evidence="2 3" id="KW-0040">ANK repeat</keyword>
<dbReference type="Pfam" id="PF12796">
    <property type="entry name" value="Ank_2"/>
    <property type="match status" value="2"/>
</dbReference>
<evidence type="ECO:0008006" key="6">
    <source>
        <dbReference type="Google" id="ProtNLM"/>
    </source>
</evidence>